<evidence type="ECO:0000259" key="3">
    <source>
        <dbReference type="Pfam" id="PF05368"/>
    </source>
</evidence>
<dbReference type="InterPro" id="IPR008030">
    <property type="entry name" value="NmrA-like"/>
</dbReference>
<protein>
    <submittedName>
        <fullName evidence="4">Uncharacterized conserved protein YbjT, contains NAD(P)-binding and DUF2867 domains</fullName>
    </submittedName>
</protein>
<dbReference type="InterPro" id="IPR051164">
    <property type="entry name" value="NmrA-like_oxidored"/>
</dbReference>
<comment type="similarity">
    <text evidence="1">Belongs to the NmrA-type oxidoreductase family.</text>
</comment>
<keyword evidence="2" id="KW-0521">NADP</keyword>
<dbReference type="PANTHER" id="PTHR42748">
    <property type="entry name" value="NITROGEN METABOLITE REPRESSION PROTEIN NMRA FAMILY MEMBER"/>
    <property type="match status" value="1"/>
</dbReference>
<evidence type="ECO:0000256" key="1">
    <source>
        <dbReference type="ARBA" id="ARBA00006328"/>
    </source>
</evidence>
<dbReference type="Pfam" id="PF05368">
    <property type="entry name" value="NmrA"/>
    <property type="match status" value="1"/>
</dbReference>
<dbReference type="RefSeq" id="WP_092852143.1">
    <property type="nucleotide sequence ID" value="NZ_FMAH01000024.1"/>
</dbReference>
<feature type="domain" description="NmrA-like" evidence="3">
    <location>
        <begin position="4"/>
        <end position="254"/>
    </location>
</feature>
<dbReference type="CDD" id="cd05251">
    <property type="entry name" value="NmrA_like_SDR_a"/>
    <property type="match status" value="1"/>
</dbReference>
<dbReference type="Proteomes" id="UP000199435">
    <property type="component" value="Unassembled WGS sequence"/>
</dbReference>
<dbReference type="PANTHER" id="PTHR42748:SF7">
    <property type="entry name" value="NMRA LIKE REDOX SENSOR 1-RELATED"/>
    <property type="match status" value="1"/>
</dbReference>
<accession>A0A1C3W832</accession>
<dbReference type="Gene3D" id="3.40.50.720">
    <property type="entry name" value="NAD(P)-binding Rossmann-like Domain"/>
    <property type="match status" value="1"/>
</dbReference>
<proteinExistence type="inferred from homology"/>
<dbReference type="OrthoDB" id="9794300at2"/>
<keyword evidence="5" id="KW-1185">Reference proteome</keyword>
<dbReference type="Gene3D" id="3.90.25.10">
    <property type="entry name" value="UDP-galactose 4-epimerase, domain 1"/>
    <property type="match status" value="1"/>
</dbReference>
<evidence type="ECO:0000313" key="4">
    <source>
        <dbReference type="EMBL" id="SCB36140.1"/>
    </source>
</evidence>
<dbReference type="SUPFAM" id="SSF51735">
    <property type="entry name" value="NAD(P)-binding Rossmann-fold domains"/>
    <property type="match status" value="1"/>
</dbReference>
<gene>
    <name evidence="4" type="ORF">GA0061102_102474</name>
</gene>
<dbReference type="AlphaFoldDB" id="A0A1C3W832"/>
<sequence length="290" mass="31378">MSDKLTVVVTGATGKQGSAVVTNLLERGHKVRAVTRNPESAKAQGLAKAGVTLVRASLEDTAALTKALEGATSLFAMTTPFEGGPKAETQQGISAANAANAAGVHLVFNSAGSGNRQTGIPHFDSKYEVEKHIGKIGVRATILAPVYFMENLYFGMEQLAKGVFATPLPPTRQLAQITVADIGAVAVRVLEEPGRFAGKRFDLGGDELTSNDAIAILSRVTGRPFTYFQVPLDVIRQRMGEDGAKMYEWFDRVGFTFDRAELRREFPDVTFHDFESWAKAQNWDALLKDA</sequence>
<evidence type="ECO:0000256" key="2">
    <source>
        <dbReference type="ARBA" id="ARBA00022857"/>
    </source>
</evidence>
<dbReference type="EMBL" id="FMAH01000024">
    <property type="protein sequence ID" value="SCB36140.1"/>
    <property type="molecule type" value="Genomic_DNA"/>
</dbReference>
<evidence type="ECO:0000313" key="5">
    <source>
        <dbReference type="Proteomes" id="UP000199435"/>
    </source>
</evidence>
<organism evidence="4 5">
    <name type="scientific">Rhizobium miluonense</name>
    <dbReference type="NCBI Taxonomy" id="411945"/>
    <lineage>
        <taxon>Bacteria</taxon>
        <taxon>Pseudomonadati</taxon>
        <taxon>Pseudomonadota</taxon>
        <taxon>Alphaproteobacteria</taxon>
        <taxon>Hyphomicrobiales</taxon>
        <taxon>Rhizobiaceae</taxon>
        <taxon>Rhizobium/Agrobacterium group</taxon>
        <taxon>Rhizobium</taxon>
    </lineage>
</organism>
<dbReference type="InterPro" id="IPR036291">
    <property type="entry name" value="NAD(P)-bd_dom_sf"/>
</dbReference>
<name>A0A1C3W832_9HYPH</name>
<dbReference type="STRING" id="411945.GA0061102_102474"/>
<reference evidence="5" key="1">
    <citation type="submission" date="2016-08" db="EMBL/GenBank/DDBJ databases">
        <authorList>
            <person name="Varghese N."/>
            <person name="Submissions Spin"/>
        </authorList>
    </citation>
    <scope>NUCLEOTIDE SEQUENCE [LARGE SCALE GENOMIC DNA]</scope>
    <source>
        <strain evidence="5">HAMBI 2971</strain>
    </source>
</reference>